<evidence type="ECO:0000256" key="4">
    <source>
        <dbReference type="ARBA" id="ARBA00023242"/>
    </source>
</evidence>
<dbReference type="SMART" id="SM00717">
    <property type="entry name" value="SANT"/>
    <property type="match status" value="1"/>
</dbReference>
<evidence type="ECO:0000256" key="1">
    <source>
        <dbReference type="ARBA" id="ARBA00023015"/>
    </source>
</evidence>
<dbReference type="Proteomes" id="UP001221757">
    <property type="component" value="Unassembled WGS sequence"/>
</dbReference>
<keyword evidence="7" id="KW-0371">Homeobox</keyword>
<keyword evidence="4" id="KW-0539">Nucleus</keyword>
<dbReference type="CDD" id="cd00167">
    <property type="entry name" value="SANT"/>
    <property type="match status" value="1"/>
</dbReference>
<dbReference type="GO" id="GO:0000978">
    <property type="term" value="F:RNA polymerase II cis-regulatory region sequence-specific DNA binding"/>
    <property type="evidence" value="ECO:0007669"/>
    <property type="project" value="TreeGrafter"/>
</dbReference>
<evidence type="ECO:0000256" key="2">
    <source>
        <dbReference type="ARBA" id="ARBA00023125"/>
    </source>
</evidence>
<dbReference type="PANTHER" id="PTHR46621">
    <property type="entry name" value="SNRNA-ACTIVATING PROTEIN COMPLEX SUBUNIT 4"/>
    <property type="match status" value="1"/>
</dbReference>
<dbReference type="GO" id="GO:0001006">
    <property type="term" value="F:RNA polymerase III type 3 promoter sequence-specific DNA binding"/>
    <property type="evidence" value="ECO:0007669"/>
    <property type="project" value="TreeGrafter"/>
</dbReference>
<keyword evidence="3" id="KW-0804">Transcription</keyword>
<evidence type="ECO:0000256" key="3">
    <source>
        <dbReference type="ARBA" id="ARBA00023163"/>
    </source>
</evidence>
<dbReference type="PROSITE" id="PS51294">
    <property type="entry name" value="HTH_MYB"/>
    <property type="match status" value="2"/>
</dbReference>
<dbReference type="AlphaFoldDB" id="A0AAD7H360"/>
<feature type="domain" description="HTH myb-type" evidence="6">
    <location>
        <begin position="1"/>
        <end position="52"/>
    </location>
</feature>
<sequence length="80" mass="8799">LKCGAWSLEEDKRLVAAVAGYGTSGAEVSRVIPGRTNEQCRDRWTGSLAKVTTRKDEWSEEEDAALLEAVKTMGSKWKAI</sequence>
<dbReference type="Gene3D" id="1.10.10.60">
    <property type="entry name" value="Homeodomain-like"/>
    <property type="match status" value="2"/>
</dbReference>
<evidence type="ECO:0000313" key="8">
    <source>
        <dbReference type="Proteomes" id="UP001221757"/>
    </source>
</evidence>
<dbReference type="GO" id="GO:0019185">
    <property type="term" value="C:snRNA-activating protein complex"/>
    <property type="evidence" value="ECO:0007669"/>
    <property type="project" value="TreeGrafter"/>
</dbReference>
<evidence type="ECO:0000259" key="5">
    <source>
        <dbReference type="PROSITE" id="PS50090"/>
    </source>
</evidence>
<accession>A0AAD7H360</accession>
<name>A0AAD7H360_MYCRO</name>
<evidence type="ECO:0000259" key="6">
    <source>
        <dbReference type="PROSITE" id="PS51294"/>
    </source>
</evidence>
<evidence type="ECO:0000313" key="7">
    <source>
        <dbReference type="EMBL" id="KAJ7710767.1"/>
    </source>
</evidence>
<protein>
    <submittedName>
        <fullName evidence="7">Homeodomain-like protein</fullName>
    </submittedName>
</protein>
<proteinExistence type="predicted"/>
<feature type="non-terminal residue" evidence="7">
    <location>
        <position position="1"/>
    </location>
</feature>
<reference evidence="7" key="1">
    <citation type="submission" date="2023-03" db="EMBL/GenBank/DDBJ databases">
        <title>Massive genome expansion in bonnet fungi (Mycena s.s.) driven by repeated elements and novel gene families across ecological guilds.</title>
        <authorList>
            <consortium name="Lawrence Berkeley National Laboratory"/>
            <person name="Harder C.B."/>
            <person name="Miyauchi S."/>
            <person name="Viragh M."/>
            <person name="Kuo A."/>
            <person name="Thoen E."/>
            <person name="Andreopoulos B."/>
            <person name="Lu D."/>
            <person name="Skrede I."/>
            <person name="Drula E."/>
            <person name="Henrissat B."/>
            <person name="Morin E."/>
            <person name="Kohler A."/>
            <person name="Barry K."/>
            <person name="LaButti K."/>
            <person name="Morin E."/>
            <person name="Salamov A."/>
            <person name="Lipzen A."/>
            <person name="Mereny Z."/>
            <person name="Hegedus B."/>
            <person name="Baldrian P."/>
            <person name="Stursova M."/>
            <person name="Weitz H."/>
            <person name="Taylor A."/>
            <person name="Grigoriev I.V."/>
            <person name="Nagy L.G."/>
            <person name="Martin F."/>
            <person name="Kauserud H."/>
        </authorList>
    </citation>
    <scope>NUCLEOTIDE SEQUENCE</scope>
    <source>
        <strain evidence="7">CBHHK067</strain>
    </source>
</reference>
<dbReference type="PROSITE" id="PS50090">
    <property type="entry name" value="MYB_LIKE"/>
    <property type="match status" value="2"/>
</dbReference>
<dbReference type="PANTHER" id="PTHR46621:SF1">
    <property type="entry name" value="SNRNA-ACTIVATING PROTEIN COMPLEX SUBUNIT 4"/>
    <property type="match status" value="1"/>
</dbReference>
<keyword evidence="1" id="KW-0805">Transcription regulation</keyword>
<organism evidence="7 8">
    <name type="scientific">Mycena rosella</name>
    <name type="common">Pink bonnet</name>
    <name type="synonym">Agaricus rosellus</name>
    <dbReference type="NCBI Taxonomy" id="1033263"/>
    <lineage>
        <taxon>Eukaryota</taxon>
        <taxon>Fungi</taxon>
        <taxon>Dikarya</taxon>
        <taxon>Basidiomycota</taxon>
        <taxon>Agaricomycotina</taxon>
        <taxon>Agaricomycetes</taxon>
        <taxon>Agaricomycetidae</taxon>
        <taxon>Agaricales</taxon>
        <taxon>Marasmiineae</taxon>
        <taxon>Mycenaceae</taxon>
        <taxon>Mycena</taxon>
    </lineage>
</organism>
<dbReference type="Pfam" id="PF00249">
    <property type="entry name" value="Myb_DNA-binding"/>
    <property type="match status" value="2"/>
</dbReference>
<dbReference type="InterPro" id="IPR017930">
    <property type="entry name" value="Myb_dom"/>
</dbReference>
<dbReference type="GO" id="GO:0042795">
    <property type="term" value="P:snRNA transcription by RNA polymerase II"/>
    <property type="evidence" value="ECO:0007669"/>
    <property type="project" value="TreeGrafter"/>
</dbReference>
<keyword evidence="8" id="KW-1185">Reference proteome</keyword>
<dbReference type="InterPro" id="IPR051575">
    <property type="entry name" value="Myb-like_DNA-bd"/>
</dbReference>
<keyword evidence="2 7" id="KW-0238">DNA-binding</keyword>
<dbReference type="SUPFAM" id="SSF46689">
    <property type="entry name" value="Homeodomain-like"/>
    <property type="match status" value="1"/>
</dbReference>
<gene>
    <name evidence="7" type="ORF">B0H17DRAFT_877526</name>
</gene>
<dbReference type="InterPro" id="IPR001005">
    <property type="entry name" value="SANT/Myb"/>
</dbReference>
<feature type="domain" description="Myb-like" evidence="5">
    <location>
        <begin position="1"/>
        <end position="48"/>
    </location>
</feature>
<feature type="domain" description="HTH myb-type" evidence="6">
    <location>
        <begin position="54"/>
        <end position="80"/>
    </location>
</feature>
<feature type="non-terminal residue" evidence="7">
    <location>
        <position position="80"/>
    </location>
</feature>
<comment type="caution">
    <text evidence="7">The sequence shown here is derived from an EMBL/GenBank/DDBJ whole genome shotgun (WGS) entry which is preliminary data.</text>
</comment>
<dbReference type="GO" id="GO:0042796">
    <property type="term" value="P:snRNA transcription by RNA polymerase III"/>
    <property type="evidence" value="ECO:0007669"/>
    <property type="project" value="TreeGrafter"/>
</dbReference>
<dbReference type="InterPro" id="IPR009057">
    <property type="entry name" value="Homeodomain-like_sf"/>
</dbReference>
<feature type="domain" description="Myb-like" evidence="5">
    <location>
        <begin position="50"/>
        <end position="80"/>
    </location>
</feature>
<dbReference type="EMBL" id="JARKIE010000001">
    <property type="protein sequence ID" value="KAJ7710767.1"/>
    <property type="molecule type" value="Genomic_DNA"/>
</dbReference>